<dbReference type="Proteomes" id="UP000294841">
    <property type="component" value="Unassembled WGS sequence"/>
</dbReference>
<dbReference type="InterPro" id="IPR007712">
    <property type="entry name" value="RelE/ParE_toxin"/>
</dbReference>
<dbReference type="Pfam" id="PF05016">
    <property type="entry name" value="ParE_toxin"/>
    <property type="match status" value="1"/>
</dbReference>
<dbReference type="InterPro" id="IPR035093">
    <property type="entry name" value="RelE/ParE_toxin_dom_sf"/>
</dbReference>
<proteinExistence type="predicted"/>
<evidence type="ECO:0000313" key="2">
    <source>
        <dbReference type="EMBL" id="TCP14095.1"/>
    </source>
</evidence>
<reference evidence="2 3" key="1">
    <citation type="submission" date="2019-03" db="EMBL/GenBank/DDBJ databases">
        <title>Genomic Encyclopedia of Type Strains, Phase IV (KMG-IV): sequencing the most valuable type-strain genomes for metagenomic binning, comparative biology and taxonomic classification.</title>
        <authorList>
            <person name="Goeker M."/>
        </authorList>
    </citation>
    <scope>NUCLEOTIDE SEQUENCE [LARGE SCALE GENOMIC DNA]</scope>
    <source>
        <strain evidence="2 3">DSM 28231</strain>
    </source>
</reference>
<evidence type="ECO:0000313" key="3">
    <source>
        <dbReference type="Proteomes" id="UP000294841"/>
    </source>
</evidence>
<gene>
    <name evidence="2" type="ORF">EV697_101223</name>
</gene>
<name>A0A4R2N2Q7_9PAST</name>
<dbReference type="RefSeq" id="WP_132021688.1">
    <property type="nucleotide sequence ID" value="NZ_CP016605.1"/>
</dbReference>
<dbReference type="SUPFAM" id="SSF143011">
    <property type="entry name" value="RelE-like"/>
    <property type="match status" value="1"/>
</dbReference>
<dbReference type="EMBL" id="SLXI01000001">
    <property type="protein sequence ID" value="TCP14095.1"/>
    <property type="molecule type" value="Genomic_DNA"/>
</dbReference>
<accession>A0A4R2N2Q7</accession>
<sequence length="97" mass="11550">MIKVLVSPKVIKLINDYAIQLSKFSGYSETGLNFKKQCFQKIESLILFPERCRQYTNYTDFRELIVGDFLILYRYEEKSKTVYVANMKNAKQKNYKN</sequence>
<dbReference type="Gene3D" id="3.30.2310.20">
    <property type="entry name" value="RelE-like"/>
    <property type="match status" value="1"/>
</dbReference>
<keyword evidence="1" id="KW-1277">Toxin-antitoxin system</keyword>
<keyword evidence="3" id="KW-1185">Reference proteome</keyword>
<comment type="caution">
    <text evidence="2">The sequence shown here is derived from an EMBL/GenBank/DDBJ whole genome shotgun (WGS) entry which is preliminary data.</text>
</comment>
<dbReference type="AlphaFoldDB" id="A0A4R2N2Q7"/>
<protein>
    <submittedName>
        <fullName evidence="2">ParE-like toxin of type II ParDE toxin-antitoxin system</fullName>
    </submittedName>
</protein>
<evidence type="ECO:0000256" key="1">
    <source>
        <dbReference type="ARBA" id="ARBA00022649"/>
    </source>
</evidence>
<organism evidence="2 3">
    <name type="scientific">Bisgaardia hudsonensis</name>
    <dbReference type="NCBI Taxonomy" id="109472"/>
    <lineage>
        <taxon>Bacteria</taxon>
        <taxon>Pseudomonadati</taxon>
        <taxon>Pseudomonadota</taxon>
        <taxon>Gammaproteobacteria</taxon>
        <taxon>Pasteurellales</taxon>
        <taxon>Pasteurellaceae</taxon>
        <taxon>Bisgaardia</taxon>
    </lineage>
</organism>